<dbReference type="AlphaFoldDB" id="A0A517VYC9"/>
<proteinExistence type="predicted"/>
<evidence type="ECO:0000313" key="1">
    <source>
        <dbReference type="EMBL" id="QDT98009.1"/>
    </source>
</evidence>
<protein>
    <submittedName>
        <fullName evidence="1">Uncharacterized protein</fullName>
    </submittedName>
</protein>
<dbReference type="Proteomes" id="UP000318704">
    <property type="component" value="Chromosome"/>
</dbReference>
<name>A0A517VYC9_9PLAN</name>
<organism evidence="1 2">
    <name type="scientific">Gimesia aquarii</name>
    <dbReference type="NCBI Taxonomy" id="2527964"/>
    <lineage>
        <taxon>Bacteria</taxon>
        <taxon>Pseudomonadati</taxon>
        <taxon>Planctomycetota</taxon>
        <taxon>Planctomycetia</taxon>
        <taxon>Planctomycetales</taxon>
        <taxon>Planctomycetaceae</taxon>
        <taxon>Gimesia</taxon>
    </lineage>
</organism>
<dbReference type="EMBL" id="CP037920">
    <property type="protein sequence ID" value="QDT98009.1"/>
    <property type="molecule type" value="Genomic_DNA"/>
</dbReference>
<gene>
    <name evidence="1" type="ORF">V144x_34930</name>
</gene>
<dbReference type="KEGG" id="gaw:V144x_34930"/>
<accession>A0A517VYC9</accession>
<evidence type="ECO:0000313" key="2">
    <source>
        <dbReference type="Proteomes" id="UP000318704"/>
    </source>
</evidence>
<reference evidence="1 2" key="1">
    <citation type="submission" date="2019-03" db="EMBL/GenBank/DDBJ databases">
        <title>Deep-cultivation of Planctomycetes and their phenomic and genomic characterization uncovers novel biology.</title>
        <authorList>
            <person name="Wiegand S."/>
            <person name="Jogler M."/>
            <person name="Boedeker C."/>
            <person name="Pinto D."/>
            <person name="Vollmers J."/>
            <person name="Rivas-Marin E."/>
            <person name="Kohn T."/>
            <person name="Peeters S.H."/>
            <person name="Heuer A."/>
            <person name="Rast P."/>
            <person name="Oberbeckmann S."/>
            <person name="Bunk B."/>
            <person name="Jeske O."/>
            <person name="Meyerdierks A."/>
            <person name="Storesund J.E."/>
            <person name="Kallscheuer N."/>
            <person name="Luecker S."/>
            <person name="Lage O.M."/>
            <person name="Pohl T."/>
            <person name="Merkel B.J."/>
            <person name="Hornburger P."/>
            <person name="Mueller R.-W."/>
            <person name="Bruemmer F."/>
            <person name="Labrenz M."/>
            <person name="Spormann A.M."/>
            <person name="Op den Camp H."/>
            <person name="Overmann J."/>
            <person name="Amann R."/>
            <person name="Jetten M.S.M."/>
            <person name="Mascher T."/>
            <person name="Medema M.H."/>
            <person name="Devos D.P."/>
            <person name="Kaster A.-K."/>
            <person name="Ovreas L."/>
            <person name="Rohde M."/>
            <person name="Galperin M.Y."/>
            <person name="Jogler C."/>
        </authorList>
    </citation>
    <scope>NUCLEOTIDE SEQUENCE [LARGE SCALE GENOMIC DNA]</scope>
    <source>
        <strain evidence="1 2">V144</strain>
    </source>
</reference>
<sequence length="73" mass="8459">MKTFNVLLCRKTDLENEKTFTELEDLKTVEIKAMNYEAAVMIVHQEHSPDGWAILTCEEQHFVEGAQKFVVTE</sequence>